<dbReference type="NCBIfam" id="NF008955">
    <property type="entry name" value="PRK12297.1"/>
    <property type="match status" value="1"/>
</dbReference>
<dbReference type="PRINTS" id="PR00326">
    <property type="entry name" value="GTP1OBG"/>
</dbReference>
<feature type="binding site" evidence="8">
    <location>
        <begin position="213"/>
        <end position="216"/>
    </location>
    <ligand>
        <name>GTP</name>
        <dbReference type="ChEBI" id="CHEBI:37565"/>
    </ligand>
</feature>
<evidence type="ECO:0000259" key="10">
    <source>
        <dbReference type="PROSITE" id="PS51710"/>
    </source>
</evidence>
<dbReference type="InterPro" id="IPR027417">
    <property type="entry name" value="P-loop_NTPase"/>
</dbReference>
<feature type="binding site" evidence="8">
    <location>
        <begin position="315"/>
        <end position="317"/>
    </location>
    <ligand>
        <name>GTP</name>
        <dbReference type="ChEBI" id="CHEBI:37565"/>
    </ligand>
</feature>
<dbReference type="SUPFAM" id="SSF52540">
    <property type="entry name" value="P-loop containing nucleoside triphosphate hydrolases"/>
    <property type="match status" value="1"/>
</dbReference>
<evidence type="ECO:0000256" key="5">
    <source>
        <dbReference type="ARBA" id="ARBA00022801"/>
    </source>
</evidence>
<dbReference type="HAMAP" id="MF_01454">
    <property type="entry name" value="GTPase_Obg"/>
    <property type="match status" value="1"/>
</dbReference>
<dbReference type="CDD" id="cd01898">
    <property type="entry name" value="Obg"/>
    <property type="match status" value="1"/>
</dbReference>
<protein>
    <recommendedName>
        <fullName evidence="8">GTPase Obg</fullName>
        <ecNumber evidence="8">3.6.5.-</ecNumber>
    </recommendedName>
    <alternativeName>
        <fullName evidence="8">GTP-binding protein Obg</fullName>
    </alternativeName>
</protein>
<reference evidence="12 13" key="1">
    <citation type="journal article" date="2020" name="Biotechnol. Biofuels">
        <title>New insights from the biogas microbiome by comprehensive genome-resolved metagenomics of nearly 1600 species originating from multiple anaerobic digesters.</title>
        <authorList>
            <person name="Campanaro S."/>
            <person name="Treu L."/>
            <person name="Rodriguez-R L.M."/>
            <person name="Kovalovszki A."/>
            <person name="Ziels R.M."/>
            <person name="Maus I."/>
            <person name="Zhu X."/>
            <person name="Kougias P.G."/>
            <person name="Basile A."/>
            <person name="Luo G."/>
            <person name="Schluter A."/>
            <person name="Konstantinidis K.T."/>
            <person name="Angelidaki I."/>
        </authorList>
    </citation>
    <scope>NUCLEOTIDE SEQUENCE [LARGE SCALE GENOMIC DNA]</scope>
    <source>
        <strain evidence="12">AS06rmzACSIP_256</strain>
    </source>
</reference>
<feature type="region of interest" description="Disordered" evidence="9">
    <location>
        <begin position="366"/>
        <end position="402"/>
    </location>
</feature>
<keyword evidence="4 8" id="KW-0547">Nucleotide-binding</keyword>
<dbReference type="InterPro" id="IPR006169">
    <property type="entry name" value="GTP1_OBG_dom"/>
</dbReference>
<dbReference type="PROSITE" id="PS51710">
    <property type="entry name" value="G_OBG"/>
    <property type="match status" value="1"/>
</dbReference>
<evidence type="ECO:0000256" key="3">
    <source>
        <dbReference type="ARBA" id="ARBA00022723"/>
    </source>
</evidence>
<dbReference type="NCBIfam" id="NF008956">
    <property type="entry name" value="PRK12299.1"/>
    <property type="match status" value="1"/>
</dbReference>
<dbReference type="InterPro" id="IPR031167">
    <property type="entry name" value="G_OBG"/>
</dbReference>
<dbReference type="GO" id="GO:0005525">
    <property type="term" value="F:GTP binding"/>
    <property type="evidence" value="ECO:0007669"/>
    <property type="project" value="UniProtKB-UniRule"/>
</dbReference>
<evidence type="ECO:0000256" key="9">
    <source>
        <dbReference type="SAM" id="MobiDB-lite"/>
    </source>
</evidence>
<evidence type="ECO:0000259" key="11">
    <source>
        <dbReference type="PROSITE" id="PS51883"/>
    </source>
</evidence>
<keyword evidence="2 8" id="KW-0963">Cytoplasm</keyword>
<dbReference type="PANTHER" id="PTHR11702">
    <property type="entry name" value="DEVELOPMENTALLY REGULATED GTP-BINDING PROTEIN-RELATED"/>
    <property type="match status" value="1"/>
</dbReference>
<evidence type="ECO:0000256" key="7">
    <source>
        <dbReference type="ARBA" id="ARBA00023134"/>
    </source>
</evidence>
<comment type="subunit">
    <text evidence="8">Monomer.</text>
</comment>
<dbReference type="PIRSF" id="PIRSF002401">
    <property type="entry name" value="GTP_bd_Obg/CgtA"/>
    <property type="match status" value="1"/>
</dbReference>
<dbReference type="GO" id="GO:0043022">
    <property type="term" value="F:ribosome binding"/>
    <property type="evidence" value="ECO:0007669"/>
    <property type="project" value="UniProtKB-ARBA"/>
</dbReference>
<evidence type="ECO:0000256" key="1">
    <source>
        <dbReference type="ARBA" id="ARBA00007699"/>
    </source>
</evidence>
<feature type="domain" description="OBG-type G" evidence="10">
    <location>
        <begin position="160"/>
        <end position="334"/>
    </location>
</feature>
<evidence type="ECO:0000256" key="6">
    <source>
        <dbReference type="ARBA" id="ARBA00022842"/>
    </source>
</evidence>
<dbReference type="SUPFAM" id="SSF82051">
    <property type="entry name" value="Obg GTP-binding protein N-terminal domain"/>
    <property type="match status" value="1"/>
</dbReference>
<feature type="compositionally biased region" description="Acidic residues" evidence="9">
    <location>
        <begin position="386"/>
        <end position="396"/>
    </location>
</feature>
<dbReference type="InterPro" id="IPR014100">
    <property type="entry name" value="GTP-bd_Obg/CgtA"/>
</dbReference>
<dbReference type="GO" id="GO:0005737">
    <property type="term" value="C:cytoplasm"/>
    <property type="evidence" value="ECO:0007669"/>
    <property type="project" value="UniProtKB-SubCell"/>
</dbReference>
<dbReference type="NCBIfam" id="TIGR02729">
    <property type="entry name" value="Obg_CgtA"/>
    <property type="match status" value="1"/>
</dbReference>
<dbReference type="PROSITE" id="PS00905">
    <property type="entry name" value="GTP1_OBG"/>
    <property type="match status" value="1"/>
</dbReference>
<feature type="binding site" evidence="8">
    <location>
        <begin position="191"/>
        <end position="195"/>
    </location>
    <ligand>
        <name>GTP</name>
        <dbReference type="ChEBI" id="CHEBI:37565"/>
    </ligand>
</feature>
<evidence type="ECO:0000256" key="4">
    <source>
        <dbReference type="ARBA" id="ARBA00022741"/>
    </source>
</evidence>
<feature type="binding site" evidence="8">
    <location>
        <begin position="166"/>
        <end position="173"/>
    </location>
    <ligand>
        <name>GTP</name>
        <dbReference type="ChEBI" id="CHEBI:37565"/>
    </ligand>
</feature>
<sequence>MKFFDEARIEVIAGDGGNGVATFRREKYIPKGGPDGGDGGRGGSIHAVADRNLNTLIDYRYTRVHRAERGENGRSRDCYGKAGEDITLCFPVGTVITDQDTGELVADLDEDGKRVTLAHGGRGGLGNIHFKSSVNRAPRQKTMGQEGERRNLQLELKVLADVGLLGMPNAGKSTFIRAVSAAKPKVADYPFTTLAPNLGVVRTAESRSFVIADIPGLIEGAAEGAGLGHQFLRHLSRTHLLLHLVDLAPFDPEVDPVREAKAIVEELRKYDESLHAKPRWLVLNKLDLVPEEERAERVAAFLAAYGPVERHFEISAINGEGCREIVFAVQDYLDAERDRIETERAARKAAEEERLAAAAAARAAAELALSESDEEAPGLADAADALPEDEDSEFDNDESRGR</sequence>
<organism evidence="12 13">
    <name type="scientific">Thauera phenolivorans</name>
    <dbReference type="NCBI Taxonomy" id="1792543"/>
    <lineage>
        <taxon>Bacteria</taxon>
        <taxon>Pseudomonadati</taxon>
        <taxon>Pseudomonadota</taxon>
        <taxon>Betaproteobacteria</taxon>
        <taxon>Rhodocyclales</taxon>
        <taxon>Zoogloeaceae</taxon>
        <taxon>Thauera</taxon>
    </lineage>
</organism>
<dbReference type="Gene3D" id="2.70.210.12">
    <property type="entry name" value="GTP1/OBG domain"/>
    <property type="match status" value="1"/>
</dbReference>
<evidence type="ECO:0000256" key="2">
    <source>
        <dbReference type="ARBA" id="ARBA00022490"/>
    </source>
</evidence>
<dbReference type="AlphaFoldDB" id="A0A7X7R9J3"/>
<dbReference type="Proteomes" id="UP000536534">
    <property type="component" value="Unassembled WGS sequence"/>
</dbReference>
<dbReference type="Pfam" id="PF01018">
    <property type="entry name" value="GTP1_OBG"/>
    <property type="match status" value="1"/>
</dbReference>
<dbReference type="Gene3D" id="3.40.50.300">
    <property type="entry name" value="P-loop containing nucleotide triphosphate hydrolases"/>
    <property type="match status" value="1"/>
</dbReference>
<dbReference type="EMBL" id="JAAYYV010000430">
    <property type="protein sequence ID" value="NLF55661.1"/>
    <property type="molecule type" value="Genomic_DNA"/>
</dbReference>
<comment type="function">
    <text evidence="8">An essential GTPase which binds GTP, GDP and possibly (p)ppGpp with moderate affinity, with high nucleotide exchange rates and a fairly low GTP hydrolysis rate. Plays a role in control of the cell cycle, stress response, ribosome biogenesis and in those bacteria that undergo differentiation, in morphogenesis control.</text>
</comment>
<dbReference type="GO" id="GO:0003924">
    <property type="term" value="F:GTPase activity"/>
    <property type="evidence" value="ECO:0007669"/>
    <property type="project" value="UniProtKB-UniRule"/>
</dbReference>
<feature type="binding site" evidence="8">
    <location>
        <position position="193"/>
    </location>
    <ligand>
        <name>Mg(2+)</name>
        <dbReference type="ChEBI" id="CHEBI:18420"/>
    </ligand>
</feature>
<comment type="subcellular location">
    <subcellularLocation>
        <location evidence="8">Cytoplasm</location>
    </subcellularLocation>
</comment>
<accession>A0A7X7R9J3</accession>
<comment type="caution">
    <text evidence="12">The sequence shown here is derived from an EMBL/GenBank/DDBJ whole genome shotgun (WGS) entry which is preliminary data.</text>
</comment>
<dbReference type="PROSITE" id="PS51883">
    <property type="entry name" value="OBG"/>
    <property type="match status" value="1"/>
</dbReference>
<proteinExistence type="inferred from homology"/>
<keyword evidence="3 8" id="KW-0479">Metal-binding</keyword>
<dbReference type="InterPro" id="IPR045086">
    <property type="entry name" value="OBG_GTPase"/>
</dbReference>
<keyword evidence="5 8" id="KW-0378">Hydrolase</keyword>
<feature type="domain" description="Obg" evidence="11">
    <location>
        <begin position="1"/>
        <end position="159"/>
    </location>
</feature>
<dbReference type="InterPro" id="IPR006074">
    <property type="entry name" value="GTP1-OBG_CS"/>
</dbReference>
<dbReference type="FunFam" id="2.70.210.12:FF:000001">
    <property type="entry name" value="GTPase Obg"/>
    <property type="match status" value="1"/>
</dbReference>
<keyword evidence="6 8" id="KW-0460">Magnesium</keyword>
<keyword evidence="7 8" id="KW-0342">GTP-binding</keyword>
<evidence type="ECO:0000313" key="12">
    <source>
        <dbReference type="EMBL" id="NLF55661.1"/>
    </source>
</evidence>
<dbReference type="InterPro" id="IPR036726">
    <property type="entry name" value="GTP1_OBG_dom_sf"/>
</dbReference>
<dbReference type="GO" id="GO:0042254">
    <property type="term" value="P:ribosome biogenesis"/>
    <property type="evidence" value="ECO:0007669"/>
    <property type="project" value="UniProtKB-UniRule"/>
</dbReference>
<evidence type="ECO:0000256" key="8">
    <source>
        <dbReference type="HAMAP-Rule" id="MF_01454"/>
    </source>
</evidence>
<evidence type="ECO:0000313" key="13">
    <source>
        <dbReference type="Proteomes" id="UP000536534"/>
    </source>
</evidence>
<feature type="binding site" evidence="8">
    <location>
        <position position="173"/>
    </location>
    <ligand>
        <name>Mg(2+)</name>
        <dbReference type="ChEBI" id="CHEBI:18420"/>
    </ligand>
</feature>
<gene>
    <name evidence="12" type="primary">obgE</name>
    <name evidence="8" type="synonym">obg</name>
    <name evidence="12" type="ORF">GX576_14935</name>
</gene>
<comment type="similarity">
    <text evidence="1 8">Belongs to the TRAFAC class OBG-HflX-like GTPase superfamily. OBG GTPase family.</text>
</comment>
<dbReference type="Pfam" id="PF01926">
    <property type="entry name" value="MMR_HSR1"/>
    <property type="match status" value="1"/>
</dbReference>
<feature type="binding site" evidence="8">
    <location>
        <begin position="284"/>
        <end position="287"/>
    </location>
    <ligand>
        <name>GTP</name>
        <dbReference type="ChEBI" id="CHEBI:37565"/>
    </ligand>
</feature>
<dbReference type="EC" id="3.6.5.-" evidence="8"/>
<dbReference type="InterPro" id="IPR006073">
    <property type="entry name" value="GTP-bd"/>
</dbReference>
<dbReference type="GO" id="GO:0000287">
    <property type="term" value="F:magnesium ion binding"/>
    <property type="evidence" value="ECO:0007669"/>
    <property type="project" value="InterPro"/>
</dbReference>
<comment type="cofactor">
    <cofactor evidence="8">
        <name>Mg(2+)</name>
        <dbReference type="ChEBI" id="CHEBI:18420"/>
    </cofactor>
</comment>
<name>A0A7X7R9J3_9RHOO</name>
<dbReference type="PANTHER" id="PTHR11702:SF31">
    <property type="entry name" value="MITOCHONDRIAL RIBOSOME-ASSOCIATED GTPASE 2"/>
    <property type="match status" value="1"/>
</dbReference>